<name>A0A653W1H9_BACMY</name>
<dbReference type="Proteomes" id="UP000437562">
    <property type="component" value="Unassembled WGS sequence"/>
</dbReference>
<sequence length="171" mass="17899">MRGLLEAGPQFEDLGHELWGGHLEPDHVAGLPHLPLLVGEFPLADVLGRVSGGGVDRAERGHGVTCVELVDGVAGGLLHDVRAAGGLTLEGHRHHAAALEASSPILSGRNPLQEPVSVSVTTIGALVPRVVFHSSICAWSTSSRITSVYSMPAESRARSVALHMPQNPDLV</sequence>
<evidence type="ECO:0000313" key="1">
    <source>
        <dbReference type="EMBL" id="VXC11800.1"/>
    </source>
</evidence>
<protein>
    <submittedName>
        <fullName evidence="1">Uncharacterized protein</fullName>
    </submittedName>
</protein>
<evidence type="ECO:0000313" key="2">
    <source>
        <dbReference type="Proteomes" id="UP000437562"/>
    </source>
</evidence>
<reference evidence="1 2" key="1">
    <citation type="submission" date="2019-10" db="EMBL/GenBank/DDBJ databases">
        <authorList>
            <person name="Karimi E."/>
        </authorList>
    </citation>
    <scope>NUCLEOTIDE SEQUENCE [LARGE SCALE GENOMIC DNA]</scope>
    <source>
        <strain evidence="1">Bacillus sp. 71</strain>
    </source>
</reference>
<accession>A0A653W1H9</accession>
<proteinExistence type="predicted"/>
<dbReference type="EMBL" id="CABWMC010000020">
    <property type="protein sequence ID" value="VXC11800.1"/>
    <property type="molecule type" value="Genomic_DNA"/>
</dbReference>
<organism evidence="1 2">
    <name type="scientific">Bacillus mycoides</name>
    <dbReference type="NCBI Taxonomy" id="1405"/>
    <lineage>
        <taxon>Bacteria</taxon>
        <taxon>Bacillati</taxon>
        <taxon>Bacillota</taxon>
        <taxon>Bacilli</taxon>
        <taxon>Bacillales</taxon>
        <taxon>Bacillaceae</taxon>
        <taxon>Bacillus</taxon>
        <taxon>Bacillus cereus group</taxon>
    </lineage>
</organism>
<dbReference type="AlphaFoldDB" id="A0A653W1H9"/>
<gene>
    <name evidence="1" type="ORF">BACI71_270002</name>
</gene>